<proteinExistence type="predicted"/>
<keyword evidence="1" id="KW-0812">Transmembrane</keyword>
<evidence type="ECO:0000313" key="2">
    <source>
        <dbReference type="EMBL" id="ARN82287.1"/>
    </source>
</evidence>
<keyword evidence="1" id="KW-0472">Membrane</keyword>
<evidence type="ECO:0000313" key="3">
    <source>
        <dbReference type="Proteomes" id="UP000193978"/>
    </source>
</evidence>
<dbReference type="KEGG" id="mbry:B1812_15665"/>
<gene>
    <name evidence="2" type="ORF">B1812_15665</name>
</gene>
<feature type="transmembrane region" description="Helical" evidence="1">
    <location>
        <begin position="22"/>
        <end position="43"/>
    </location>
</feature>
<keyword evidence="1" id="KW-1133">Transmembrane helix</keyword>
<accession>A0A1W6MXJ5</accession>
<evidence type="ECO:0000256" key="1">
    <source>
        <dbReference type="SAM" id="Phobius"/>
    </source>
</evidence>
<dbReference type="AlphaFoldDB" id="A0A1W6MXJ5"/>
<sequence length="267" mass="29662">MAENESEAPKAAPPRESLANKLVYGLGGVVLVPLIGSLIGAYFQQRTWSNENRNARVNADMQNALTIGSKVATLTNERYSALTQAVDLVERQSAGRDSWEAANQRLLASNRAWEVSFTNFMSQLKYYIDSPFAVGMENPMQRASREDCTQLQDGQKLEMTFAVSAGYLFAALNNCYAHVKNELDQAIASQETQKAETRRAHVVNARAGLSHIWHANAILGCQIDGRVLKIRKALDEQSFYKSLVSAEGPSHYQRPEKEGDCLAEYKN</sequence>
<name>A0A1W6MXJ5_9HYPH</name>
<keyword evidence="3" id="KW-1185">Reference proteome</keyword>
<protein>
    <submittedName>
        <fullName evidence="2">Uncharacterized protein</fullName>
    </submittedName>
</protein>
<dbReference type="Proteomes" id="UP000193978">
    <property type="component" value="Chromosome"/>
</dbReference>
<organism evidence="2 3">
    <name type="scientific">Methylocystis bryophila</name>
    <dbReference type="NCBI Taxonomy" id="655015"/>
    <lineage>
        <taxon>Bacteria</taxon>
        <taxon>Pseudomonadati</taxon>
        <taxon>Pseudomonadota</taxon>
        <taxon>Alphaproteobacteria</taxon>
        <taxon>Hyphomicrobiales</taxon>
        <taxon>Methylocystaceae</taxon>
        <taxon>Methylocystis</taxon>
    </lineage>
</organism>
<reference evidence="2 3" key="1">
    <citation type="submission" date="2017-02" db="EMBL/GenBank/DDBJ databases">
        <authorList>
            <person name="Peterson S.W."/>
        </authorList>
    </citation>
    <scope>NUCLEOTIDE SEQUENCE [LARGE SCALE GENOMIC DNA]</scope>
    <source>
        <strain evidence="2 3">S285</strain>
    </source>
</reference>
<dbReference type="EMBL" id="CP019948">
    <property type="protein sequence ID" value="ARN82287.1"/>
    <property type="molecule type" value="Genomic_DNA"/>
</dbReference>
<dbReference type="RefSeq" id="WP_085772413.1">
    <property type="nucleotide sequence ID" value="NZ_AP027149.1"/>
</dbReference>